<evidence type="ECO:0000313" key="1">
    <source>
        <dbReference type="Proteomes" id="UP000046395"/>
    </source>
</evidence>
<proteinExistence type="predicted"/>
<dbReference type="AlphaFoldDB" id="A0A5S6QUC4"/>
<name>A0A5S6QUC4_TRIMR</name>
<evidence type="ECO:0000313" key="2">
    <source>
        <dbReference type="WBParaSite" id="TMUE_2000010497.1"/>
    </source>
</evidence>
<dbReference type="Proteomes" id="UP000046395">
    <property type="component" value="Unassembled WGS sequence"/>
</dbReference>
<organism evidence="1 2">
    <name type="scientific">Trichuris muris</name>
    <name type="common">Mouse whipworm</name>
    <dbReference type="NCBI Taxonomy" id="70415"/>
    <lineage>
        <taxon>Eukaryota</taxon>
        <taxon>Metazoa</taxon>
        <taxon>Ecdysozoa</taxon>
        <taxon>Nematoda</taxon>
        <taxon>Enoplea</taxon>
        <taxon>Dorylaimia</taxon>
        <taxon>Trichinellida</taxon>
        <taxon>Trichuridae</taxon>
        <taxon>Trichuris</taxon>
    </lineage>
</organism>
<sequence length="71" mass="8044">MLQQTERMFDWNNLREVELVPLAFRWPTMHSATCVYRLVRTISHLGAAENVASKSSVSACFVTACRKNSIA</sequence>
<keyword evidence="1" id="KW-1185">Reference proteome</keyword>
<accession>A0A5S6QUC4</accession>
<dbReference type="WBParaSite" id="TMUE_2000010497.1">
    <property type="protein sequence ID" value="TMUE_2000010497.1"/>
    <property type="gene ID" value="WBGene00301016"/>
</dbReference>
<reference evidence="2" key="1">
    <citation type="submission" date="2019-12" db="UniProtKB">
        <authorList>
            <consortium name="WormBaseParasite"/>
        </authorList>
    </citation>
    <scope>IDENTIFICATION</scope>
</reference>
<protein>
    <submittedName>
        <fullName evidence="2">Uncharacterized protein</fullName>
    </submittedName>
</protein>